<feature type="signal peptide" evidence="2">
    <location>
        <begin position="1"/>
        <end position="28"/>
    </location>
</feature>
<evidence type="ECO:0000256" key="2">
    <source>
        <dbReference type="SAM" id="SignalP"/>
    </source>
</evidence>
<feature type="transmembrane region" description="Helical" evidence="1">
    <location>
        <begin position="556"/>
        <end position="582"/>
    </location>
</feature>
<reference evidence="3 4" key="1">
    <citation type="journal article" date="2014" name="Syst. Appl. Microbiol.">
        <title>Complete genomes of freshwater sulfur oxidizers Sulfuricella denitrificans skB26 and Sulfuritalea hydrogenivorans sk43H: genetic insights into the sulfur oxidation pathway of betaproteobacteria.</title>
        <authorList>
            <person name="Watanabe T."/>
            <person name="Kojima H."/>
            <person name="Fukui M."/>
        </authorList>
    </citation>
    <scope>NUCLEOTIDE SEQUENCE [LARGE SCALE GENOMIC DNA]</scope>
    <source>
        <strain evidence="3">DSM22779</strain>
    </source>
</reference>
<keyword evidence="1" id="KW-0812">Transmembrane</keyword>
<feature type="chain" id="PRO_5004796185" evidence="2">
    <location>
        <begin position="29"/>
        <end position="668"/>
    </location>
</feature>
<organism evidence="3 4">
    <name type="scientific">Sulfuritalea hydrogenivorans sk43H</name>
    <dbReference type="NCBI Taxonomy" id="1223802"/>
    <lineage>
        <taxon>Bacteria</taxon>
        <taxon>Pseudomonadati</taxon>
        <taxon>Pseudomonadota</taxon>
        <taxon>Betaproteobacteria</taxon>
        <taxon>Nitrosomonadales</taxon>
        <taxon>Sterolibacteriaceae</taxon>
        <taxon>Sulfuritalea</taxon>
    </lineage>
</organism>
<feature type="transmembrane region" description="Helical" evidence="1">
    <location>
        <begin position="526"/>
        <end position="550"/>
    </location>
</feature>
<dbReference type="AlphaFoldDB" id="W0SBJ1"/>
<feature type="transmembrane region" description="Helical" evidence="1">
    <location>
        <begin position="454"/>
        <end position="475"/>
    </location>
</feature>
<feature type="transmembrane region" description="Helical" evidence="1">
    <location>
        <begin position="408"/>
        <end position="429"/>
    </location>
</feature>
<dbReference type="InterPro" id="IPR036280">
    <property type="entry name" value="Multihaem_cyt_sf"/>
</dbReference>
<dbReference type="GO" id="GO:0009055">
    <property type="term" value="F:electron transfer activity"/>
    <property type="evidence" value="ECO:0007669"/>
    <property type="project" value="InterPro"/>
</dbReference>
<evidence type="ECO:0000256" key="1">
    <source>
        <dbReference type="SAM" id="Phobius"/>
    </source>
</evidence>
<feature type="transmembrane region" description="Helical" evidence="1">
    <location>
        <begin position="349"/>
        <end position="370"/>
    </location>
</feature>
<keyword evidence="2" id="KW-0732">Signal</keyword>
<proteinExistence type="predicted"/>
<dbReference type="EMBL" id="AP012547">
    <property type="protein sequence ID" value="BAO28262.1"/>
    <property type="molecule type" value="Genomic_DNA"/>
</dbReference>
<gene>
    <name evidence="3" type="ORF">SUTH_00448</name>
</gene>
<keyword evidence="1" id="KW-0472">Membrane</keyword>
<dbReference type="SUPFAM" id="SSF48695">
    <property type="entry name" value="Multiheme cytochromes"/>
    <property type="match status" value="1"/>
</dbReference>
<keyword evidence="1" id="KW-1133">Transmembrane helix</keyword>
<dbReference type="GO" id="GO:0016020">
    <property type="term" value="C:membrane"/>
    <property type="evidence" value="ECO:0007669"/>
    <property type="project" value="UniProtKB-SubCell"/>
</dbReference>
<evidence type="ECO:0000313" key="4">
    <source>
        <dbReference type="Proteomes" id="UP000031637"/>
    </source>
</evidence>
<sequence length="668" mass="74038">MRTSKLAAWIATAAVFVAGSLASVSVVAASSPAPVTQKLDNATCQTCHDGKKGKLEMLASNGEKRDVKTVGPDKYARSVHAKMECVGCHKDIIDSVTPHQKPAGVKKVECAQCHLDLWEATQKDGKAAEKPRLGIVADNVAAYRKSFHAKPDKDDPTKQMAICSDCHDVHSFDVPPRGTQERKEWHLTVPNVCGEKCHTDHLEDWTGSAHGREADKKNFKTAVCSDCHTTHDIVGSSTDKAKLAITASCGDCHKDAYESYKASYHGQVNRLGYAYTAKCADCHGSHAIEASKDPKSKMHEKNRLKTCQKCHSGKEGKPGLATAGFLSFSPHGNSHDFAKYPEIWLTTKAMIALLVGVFAFFWLHSGLWWYREYADRKQGRSVPHVMTDKLPPELATRHVKRFGPMWRIAHLLFALSVMLLVLTGMAAFFPETSWAKAVMAAFGTPKIAGQVHRLAAYTMLGIFALHLVAVSISIARKWKDFRFFGPDSFVPNWKDMYDMIGMFKWFVGKGPRPAIERWSYWEKFDYWAVFWGMAIIGGSGMMLAFPHVVAAYLPGWVFNVAMVVHGEEAVLAAVFLFTVHFFNNHFRPDKLPPPDVVMFTGTQSLQEFRHEHRAQYDRLVASGELEKYLVDAPSAPFTLASKILGLVLIAFGLTLLTLIVIGFLGGGH</sequence>
<protein>
    <submittedName>
        <fullName evidence="3">Cytochrome c family protein</fullName>
    </submittedName>
</protein>
<dbReference type="HOGENOM" id="CLU_021306_0_0_4"/>
<feature type="transmembrane region" description="Helical" evidence="1">
    <location>
        <begin position="643"/>
        <end position="665"/>
    </location>
</feature>
<dbReference type="Gene3D" id="3.90.10.10">
    <property type="entry name" value="Cytochrome C3"/>
    <property type="match status" value="1"/>
</dbReference>
<dbReference type="Proteomes" id="UP000031637">
    <property type="component" value="Chromosome"/>
</dbReference>
<dbReference type="STRING" id="1223802.SUTH_00448"/>
<dbReference type="RefSeq" id="WP_041096762.1">
    <property type="nucleotide sequence ID" value="NZ_AP012547.1"/>
</dbReference>
<dbReference type="KEGG" id="shd:SUTH_00448"/>
<keyword evidence="4" id="KW-1185">Reference proteome</keyword>
<name>W0SBJ1_9PROT</name>
<dbReference type="OrthoDB" id="9814800at2"/>
<evidence type="ECO:0000313" key="3">
    <source>
        <dbReference type="EMBL" id="BAO28262.1"/>
    </source>
</evidence>
<dbReference type="Gene3D" id="1.20.950.20">
    <property type="entry name" value="Transmembrane di-heme cytochromes, Chain C"/>
    <property type="match status" value="1"/>
</dbReference>
<dbReference type="CDD" id="cd08168">
    <property type="entry name" value="Cytochrom_C3"/>
    <property type="match status" value="2"/>
</dbReference>
<dbReference type="Gene3D" id="1.10.780.10">
    <property type="entry name" value="Hydroxylamine Oxidoreductase, Chain A, domain 1"/>
    <property type="match status" value="1"/>
</dbReference>
<accession>W0SBJ1</accession>